<dbReference type="AlphaFoldDB" id="A0A2R8ZJ71"/>
<dbReference type="EMBL" id="AJFE02082664">
    <property type="status" value="NOT_ANNOTATED_CDS"/>
    <property type="molecule type" value="Genomic_DNA"/>
</dbReference>
<protein>
    <submittedName>
        <fullName evidence="1">Uncharacterized protein</fullName>
    </submittedName>
</protein>
<reference evidence="1 2" key="1">
    <citation type="journal article" date="2012" name="Nature">
        <title>The bonobo genome compared with the chimpanzee and human genomes.</title>
        <authorList>
            <person name="Prufer K."/>
            <person name="Munch K."/>
            <person name="Hellmann I."/>
            <person name="Akagi K."/>
            <person name="Miller J.R."/>
            <person name="Walenz B."/>
            <person name="Koren S."/>
            <person name="Sutton G."/>
            <person name="Kodira C."/>
            <person name="Winer R."/>
            <person name="Knight J.R."/>
            <person name="Mullikin J.C."/>
            <person name="Meader S.J."/>
            <person name="Ponting C.P."/>
            <person name="Lunter G."/>
            <person name="Higashino S."/>
            <person name="Hobolth A."/>
            <person name="Dutheil J."/>
            <person name="Karakoc E."/>
            <person name="Alkan C."/>
            <person name="Sajjadian S."/>
            <person name="Catacchio C.R."/>
            <person name="Ventura M."/>
            <person name="Marques-Bonet T."/>
            <person name="Eichler E.E."/>
            <person name="Andre C."/>
            <person name="Atencia R."/>
            <person name="Mugisha L."/>
            <person name="Junhold J."/>
            <person name="Patterson N."/>
            <person name="Siebauer M."/>
            <person name="Good J.M."/>
            <person name="Fischer A."/>
            <person name="Ptak S.E."/>
            <person name="Lachmann M."/>
            <person name="Symer D.E."/>
            <person name="Mailund T."/>
            <person name="Schierup M.H."/>
            <person name="Andres A.M."/>
            <person name="Kelso J."/>
            <person name="Paabo S."/>
        </authorList>
    </citation>
    <scope>NUCLEOTIDE SEQUENCE [LARGE SCALE GENOMIC DNA]</scope>
</reference>
<evidence type="ECO:0000313" key="1">
    <source>
        <dbReference type="Ensembl" id="ENSPPAP00000005038.1"/>
    </source>
</evidence>
<dbReference type="Bgee" id="ENSPPAG00000021015">
    <property type="expression patterns" value="Expressed in placenta and 1 other cell type or tissue"/>
</dbReference>
<organism evidence="1 2">
    <name type="scientific">Pan paniscus</name>
    <name type="common">Pygmy chimpanzee</name>
    <name type="synonym">Bonobo</name>
    <dbReference type="NCBI Taxonomy" id="9597"/>
    <lineage>
        <taxon>Eukaryota</taxon>
        <taxon>Metazoa</taxon>
        <taxon>Chordata</taxon>
        <taxon>Craniata</taxon>
        <taxon>Vertebrata</taxon>
        <taxon>Euteleostomi</taxon>
        <taxon>Mammalia</taxon>
        <taxon>Eutheria</taxon>
        <taxon>Euarchontoglires</taxon>
        <taxon>Primates</taxon>
        <taxon>Haplorrhini</taxon>
        <taxon>Catarrhini</taxon>
        <taxon>Hominidae</taxon>
        <taxon>Pan</taxon>
    </lineage>
</organism>
<reference evidence="1" key="2">
    <citation type="submission" date="2025-08" db="UniProtKB">
        <authorList>
            <consortium name="Ensembl"/>
        </authorList>
    </citation>
    <scope>IDENTIFICATION</scope>
</reference>
<accession>A0A2R8ZJ71</accession>
<sequence length="53" mass="5842">MTRAGHPTKSSVEQASPEQQTLVLSGLVFQVGVSRLQFLMMILCLRHCVVARS</sequence>
<proteinExistence type="predicted"/>
<dbReference type="GeneTree" id="ENSGT01140000286704"/>
<dbReference type="Proteomes" id="UP000240080">
    <property type="component" value="Chromosome 4"/>
</dbReference>
<dbReference type="OMA" id="TRAGHPT"/>
<name>A0A2R8ZJ71_PANPA</name>
<keyword evidence="2" id="KW-1185">Reference proteome</keyword>
<dbReference type="Ensembl" id="ENSPPAT00000023032.1">
    <property type="protein sequence ID" value="ENSPPAP00000005038.1"/>
    <property type="gene ID" value="ENSPPAG00000021015.1"/>
</dbReference>
<reference evidence="1" key="3">
    <citation type="submission" date="2025-09" db="UniProtKB">
        <authorList>
            <consortium name="Ensembl"/>
        </authorList>
    </citation>
    <scope>IDENTIFICATION</scope>
</reference>
<evidence type="ECO:0000313" key="2">
    <source>
        <dbReference type="Proteomes" id="UP000240080"/>
    </source>
</evidence>